<gene>
    <name evidence="1" type="ordered locus">Sph21_2775</name>
</gene>
<protein>
    <submittedName>
        <fullName evidence="1">Nickel transport complex protein, NikM subunit, transmembrane</fullName>
    </submittedName>
</protein>
<organism evidence="1">
    <name type="scientific">Sphingobacterium sp. (strain 21)</name>
    <dbReference type="NCBI Taxonomy" id="743722"/>
    <lineage>
        <taxon>Bacteria</taxon>
        <taxon>Pseudomonadati</taxon>
        <taxon>Bacteroidota</taxon>
        <taxon>Sphingobacteriia</taxon>
        <taxon>Sphingobacteriales</taxon>
        <taxon>Sphingobacteriaceae</taxon>
        <taxon>Sphingobacterium</taxon>
    </lineage>
</organism>
<dbReference type="HOGENOM" id="CLU_093838_0_1_10"/>
<sequence length="274" mass="30863">MFLCLLFVLNLNRCIFVETLASLKQGYVHYIKRIRFMRILKATLLVCLCFFTYIQVQAHALWIETATYGKLGTAHDVKVFYGEFALNERDAPEKWYSDVKDFTLWLVAPDGKKSQLKTIPGQAYYSSSFTPENEGVYTLMVSHEAAELGGTTKYHFVSSAYVSIGKSSKVDAGLNENGLKLYADNHEIFAKNKPVKLFAYLNGKPLANKPVNVASPEGWSKEVMTDENGMLSFLPLWPGRYVAEAQNFEKVTGNHNGKDFDAAWVGSTFSFEVK</sequence>
<accession>F4C1P9</accession>
<name>F4C1P9_SPHS2</name>
<dbReference type="EMBL" id="CP002584">
    <property type="protein sequence ID" value="ADZ79322.1"/>
    <property type="molecule type" value="Genomic_DNA"/>
</dbReference>
<dbReference type="STRING" id="743722.Sph21_2775"/>
<dbReference type="Pfam" id="PF10670">
    <property type="entry name" value="DUF4198"/>
    <property type="match status" value="1"/>
</dbReference>
<evidence type="ECO:0000313" key="1">
    <source>
        <dbReference type="EMBL" id="ADZ79322.1"/>
    </source>
</evidence>
<dbReference type="eggNOG" id="COG5266">
    <property type="taxonomic scope" value="Bacteria"/>
</dbReference>
<dbReference type="PATRIC" id="fig|743722.3.peg.2967"/>
<dbReference type="InterPro" id="IPR019613">
    <property type="entry name" value="DUF4198"/>
</dbReference>
<dbReference type="SUPFAM" id="SSF49478">
    <property type="entry name" value="Cna protein B-type domain"/>
    <property type="match status" value="1"/>
</dbReference>
<dbReference type="KEGG" id="shg:Sph21_2775"/>
<keyword evidence="1" id="KW-0812">Transmembrane</keyword>
<reference evidence="1" key="1">
    <citation type="submission" date="2011-03" db="EMBL/GenBank/DDBJ databases">
        <title>Complete sequence of Sphingobacterium sp. 21.</title>
        <authorList>
            <consortium name="US DOE Joint Genome Institute"/>
            <person name="Lucas S."/>
            <person name="Copeland A."/>
            <person name="Lapidus A."/>
            <person name="Cheng J.-F."/>
            <person name="Goodwin L."/>
            <person name="Pitluck S."/>
            <person name="Davenport K."/>
            <person name="Detter J.C."/>
            <person name="Han C."/>
            <person name="Tapia R."/>
            <person name="Land M."/>
            <person name="Hauser L."/>
            <person name="Kyrpides N."/>
            <person name="Ivanova N."/>
            <person name="Ovchinnikova G."/>
            <person name="Pagani I."/>
            <person name="Siebers A.K."/>
            <person name="Allgaier M."/>
            <person name="Thelen M.P."/>
            <person name="Hugenholtz P."/>
            <person name="Woyke T."/>
        </authorList>
    </citation>
    <scope>NUCLEOTIDE SEQUENCE</scope>
    <source>
        <strain evidence="1">21</strain>
    </source>
</reference>
<keyword evidence="1" id="KW-0472">Membrane</keyword>
<dbReference type="AlphaFoldDB" id="F4C1P9"/>
<proteinExistence type="predicted"/>